<evidence type="ECO:0000313" key="2">
    <source>
        <dbReference type="EMBL" id="KAK1622691.1"/>
    </source>
</evidence>
<reference evidence="2" key="1">
    <citation type="submission" date="2021-06" db="EMBL/GenBank/DDBJ databases">
        <title>Comparative genomics, transcriptomics and evolutionary studies reveal genomic signatures of adaptation to plant cell wall in hemibiotrophic fungi.</title>
        <authorList>
            <consortium name="DOE Joint Genome Institute"/>
            <person name="Baroncelli R."/>
            <person name="Diaz J.F."/>
            <person name="Benocci T."/>
            <person name="Peng M."/>
            <person name="Battaglia E."/>
            <person name="Haridas S."/>
            <person name="Andreopoulos W."/>
            <person name="Labutti K."/>
            <person name="Pangilinan J."/>
            <person name="Floch G.L."/>
            <person name="Makela M.R."/>
            <person name="Henrissat B."/>
            <person name="Grigoriev I.V."/>
            <person name="Crouch J.A."/>
            <person name="De Vries R.P."/>
            <person name="Sukno S.A."/>
            <person name="Thon M.R."/>
        </authorList>
    </citation>
    <scope>NUCLEOTIDE SEQUENCE</scope>
    <source>
        <strain evidence="2">CBS 102054</strain>
    </source>
</reference>
<evidence type="ECO:0000313" key="3">
    <source>
        <dbReference type="Proteomes" id="UP001243989"/>
    </source>
</evidence>
<dbReference type="Proteomes" id="UP001243989">
    <property type="component" value="Unassembled WGS sequence"/>
</dbReference>
<evidence type="ECO:0000256" key="1">
    <source>
        <dbReference type="ARBA" id="ARBA00023002"/>
    </source>
</evidence>
<accession>A0AAI9ZDZ6</accession>
<protein>
    <recommendedName>
        <fullName evidence="4">Short chain dehydrogenase atnD</fullName>
    </recommendedName>
</protein>
<dbReference type="SUPFAM" id="SSF51735">
    <property type="entry name" value="NAD(P)-binding Rossmann-fold domains"/>
    <property type="match status" value="1"/>
</dbReference>
<dbReference type="Pfam" id="PF00106">
    <property type="entry name" value="adh_short"/>
    <property type="match status" value="1"/>
</dbReference>
<proteinExistence type="predicted"/>
<dbReference type="AlphaFoldDB" id="A0AAI9ZDZ6"/>
<dbReference type="EMBL" id="JAHMHQ010000034">
    <property type="protein sequence ID" value="KAK1622691.1"/>
    <property type="molecule type" value="Genomic_DNA"/>
</dbReference>
<dbReference type="InterPro" id="IPR002347">
    <property type="entry name" value="SDR_fam"/>
</dbReference>
<dbReference type="PANTHER" id="PTHR43157:SF35">
    <property type="entry name" value="DEHYDROGENASE_REDUCTASE FAMILY PROTEIN, PUTATIVE-RELATED"/>
    <property type="match status" value="1"/>
</dbReference>
<keyword evidence="1" id="KW-0560">Oxidoreductase</keyword>
<dbReference type="PANTHER" id="PTHR43157">
    <property type="entry name" value="PHOSPHATIDYLINOSITOL-GLYCAN BIOSYNTHESIS CLASS F PROTEIN-RELATED"/>
    <property type="match status" value="1"/>
</dbReference>
<gene>
    <name evidence="2" type="ORF">BDP81DRAFT_507303</name>
</gene>
<dbReference type="RefSeq" id="XP_060438686.1">
    <property type="nucleotide sequence ID" value="XM_060595682.1"/>
</dbReference>
<sequence length="340" mass="37294">MVGSKDLPPSSLSFGRVFYNNQFCAKPQWPTPGTSLSGKTAVITGGNTGLGYEAALQLLDLKLSRLFLAVRLLERGEEAAEKLRRRYPAAIVNVWVLDMCSYKSVQDFVRRIDTELDHIVIALLNAGVLRMDFTKVPDTVSTVLLATLLLPVLKAKRQKSSGPTRLTIVNAALTLAATFPNRDAHPLLPSFDDPEVFAKHSRETYNTSKLLAHMFLWKLVDKVSADDVIINLADPAWCKGTNLARDAQGIMKLGVAVFGATTGRTPRVGASCFVDAIVNKGTESHGCFLMSWKIHPFAAFLYTPEGSAVIPSTLDGIDRLWEETLEELDFAGIRSMLKSL</sequence>
<dbReference type="GeneID" id="85480544"/>
<comment type="caution">
    <text evidence="2">The sequence shown here is derived from an EMBL/GenBank/DDBJ whole genome shotgun (WGS) entry which is preliminary data.</text>
</comment>
<dbReference type="InterPro" id="IPR036291">
    <property type="entry name" value="NAD(P)-bd_dom_sf"/>
</dbReference>
<organism evidence="2 3">
    <name type="scientific">Colletotrichum phormii</name>
    <dbReference type="NCBI Taxonomy" id="359342"/>
    <lineage>
        <taxon>Eukaryota</taxon>
        <taxon>Fungi</taxon>
        <taxon>Dikarya</taxon>
        <taxon>Ascomycota</taxon>
        <taxon>Pezizomycotina</taxon>
        <taxon>Sordariomycetes</taxon>
        <taxon>Hypocreomycetidae</taxon>
        <taxon>Glomerellales</taxon>
        <taxon>Glomerellaceae</taxon>
        <taxon>Colletotrichum</taxon>
        <taxon>Colletotrichum acutatum species complex</taxon>
    </lineage>
</organism>
<keyword evidence="3" id="KW-1185">Reference proteome</keyword>
<name>A0AAI9ZDZ6_9PEZI</name>
<dbReference type="GO" id="GO:0016491">
    <property type="term" value="F:oxidoreductase activity"/>
    <property type="evidence" value="ECO:0007669"/>
    <property type="project" value="UniProtKB-KW"/>
</dbReference>
<dbReference type="Gene3D" id="3.40.50.720">
    <property type="entry name" value="NAD(P)-binding Rossmann-like Domain"/>
    <property type="match status" value="1"/>
</dbReference>
<evidence type="ECO:0008006" key="4">
    <source>
        <dbReference type="Google" id="ProtNLM"/>
    </source>
</evidence>